<evidence type="ECO:0000256" key="2">
    <source>
        <dbReference type="SAM" id="Phobius"/>
    </source>
</evidence>
<organism evidence="3 4">
    <name type="scientific">Halobaculum marinum</name>
    <dbReference type="NCBI Taxonomy" id="3031996"/>
    <lineage>
        <taxon>Archaea</taxon>
        <taxon>Methanobacteriati</taxon>
        <taxon>Methanobacteriota</taxon>
        <taxon>Stenosarchaea group</taxon>
        <taxon>Halobacteria</taxon>
        <taxon>Halobacteriales</taxon>
        <taxon>Haloferacaceae</taxon>
        <taxon>Halobaculum</taxon>
    </lineage>
</organism>
<accession>A0ABD5X0C9</accession>
<evidence type="ECO:0008006" key="5">
    <source>
        <dbReference type="Google" id="ProtNLM"/>
    </source>
</evidence>
<keyword evidence="4" id="KW-1185">Reference proteome</keyword>
<dbReference type="Pfam" id="PF24380">
    <property type="entry name" value="DUF7536"/>
    <property type="match status" value="1"/>
</dbReference>
<dbReference type="Proteomes" id="UP001596388">
    <property type="component" value="Unassembled WGS sequence"/>
</dbReference>
<evidence type="ECO:0000256" key="1">
    <source>
        <dbReference type="SAM" id="MobiDB-lite"/>
    </source>
</evidence>
<feature type="region of interest" description="Disordered" evidence="1">
    <location>
        <begin position="1"/>
        <end position="29"/>
    </location>
</feature>
<dbReference type="EMBL" id="JBHTAG010000003">
    <property type="protein sequence ID" value="MFC7098003.1"/>
    <property type="molecule type" value="Genomic_DNA"/>
</dbReference>
<sequence>MSEEHVDAGETEPRDGAVDPAERRPDRPPIAGLLETLSVKRNVGVGVGVGVALAVVVYLVRALELLGPVGGTRAYPVLGADGYFLLLAVVLASATTLFVASVLTVASAVRALRAVDE</sequence>
<feature type="transmembrane region" description="Helical" evidence="2">
    <location>
        <begin position="43"/>
        <end position="63"/>
    </location>
</feature>
<keyword evidence="2" id="KW-0812">Transmembrane</keyword>
<keyword evidence="2" id="KW-1133">Transmembrane helix</keyword>
<dbReference type="AlphaFoldDB" id="A0ABD5X0C9"/>
<keyword evidence="2" id="KW-0472">Membrane</keyword>
<proteinExistence type="predicted"/>
<dbReference type="GeneID" id="79271077"/>
<gene>
    <name evidence="3" type="ORF">ACFQKD_11890</name>
</gene>
<protein>
    <recommendedName>
        <fullName evidence="5">Cox cluster protein</fullName>
    </recommendedName>
</protein>
<evidence type="ECO:0000313" key="3">
    <source>
        <dbReference type="EMBL" id="MFC7098003.1"/>
    </source>
</evidence>
<reference evidence="3 4" key="1">
    <citation type="journal article" date="2019" name="Int. J. Syst. Evol. Microbiol.">
        <title>The Global Catalogue of Microorganisms (GCM) 10K type strain sequencing project: providing services to taxonomists for standard genome sequencing and annotation.</title>
        <authorList>
            <consortium name="The Broad Institute Genomics Platform"/>
            <consortium name="The Broad Institute Genome Sequencing Center for Infectious Disease"/>
            <person name="Wu L."/>
            <person name="Ma J."/>
        </authorList>
    </citation>
    <scope>NUCLEOTIDE SEQUENCE [LARGE SCALE GENOMIC DNA]</scope>
    <source>
        <strain evidence="3 4">DT55</strain>
    </source>
</reference>
<feature type="compositionally biased region" description="Basic and acidic residues" evidence="1">
    <location>
        <begin position="1"/>
        <end position="27"/>
    </location>
</feature>
<dbReference type="InterPro" id="IPR055958">
    <property type="entry name" value="DUF7536"/>
</dbReference>
<name>A0ABD5X0C9_9EURY</name>
<feature type="transmembrane region" description="Helical" evidence="2">
    <location>
        <begin position="83"/>
        <end position="109"/>
    </location>
</feature>
<evidence type="ECO:0000313" key="4">
    <source>
        <dbReference type="Proteomes" id="UP001596388"/>
    </source>
</evidence>
<comment type="caution">
    <text evidence="3">The sequence shown here is derived from an EMBL/GenBank/DDBJ whole genome shotgun (WGS) entry which is preliminary data.</text>
</comment>
<dbReference type="RefSeq" id="WP_390219240.1">
    <property type="nucleotide sequence ID" value="NZ_CP119989.1"/>
</dbReference>